<dbReference type="SUPFAM" id="SSF52833">
    <property type="entry name" value="Thioredoxin-like"/>
    <property type="match status" value="1"/>
</dbReference>
<dbReference type="GO" id="GO:0015035">
    <property type="term" value="F:protein-disulfide reductase activity"/>
    <property type="evidence" value="ECO:0007669"/>
    <property type="project" value="TreeGrafter"/>
</dbReference>
<reference evidence="5" key="1">
    <citation type="journal article" date="2021" name="Proc. Natl. Acad. Sci. U.S.A.">
        <title>A Catalog of Tens of Thousands of Viruses from Human Metagenomes Reveals Hidden Associations with Chronic Diseases.</title>
        <authorList>
            <person name="Tisza M.J."/>
            <person name="Buck C.B."/>
        </authorList>
    </citation>
    <scope>NUCLEOTIDE SEQUENCE</scope>
    <source>
        <strain evidence="5">CtUL28</strain>
    </source>
</reference>
<dbReference type="Gene3D" id="3.40.30.10">
    <property type="entry name" value="Glutaredoxin"/>
    <property type="match status" value="1"/>
</dbReference>
<dbReference type="InterPro" id="IPR013766">
    <property type="entry name" value="Thioredoxin_domain"/>
</dbReference>
<keyword evidence="2" id="KW-0249">Electron transport</keyword>
<dbReference type="InterPro" id="IPR036249">
    <property type="entry name" value="Thioredoxin-like_sf"/>
</dbReference>
<dbReference type="EMBL" id="BK014996">
    <property type="protein sequence ID" value="DAD86181.1"/>
    <property type="molecule type" value="Genomic_DNA"/>
</dbReference>
<keyword evidence="1" id="KW-0813">Transport</keyword>
<dbReference type="InterPro" id="IPR017937">
    <property type="entry name" value="Thioredoxin_CS"/>
</dbReference>
<dbReference type="PROSITE" id="PS51352">
    <property type="entry name" value="THIOREDOXIN_2"/>
    <property type="match status" value="1"/>
</dbReference>
<evidence type="ECO:0000256" key="2">
    <source>
        <dbReference type="ARBA" id="ARBA00022982"/>
    </source>
</evidence>
<protein>
    <submittedName>
        <fullName evidence="5">TRX family protein</fullName>
    </submittedName>
</protein>
<dbReference type="CDD" id="cd02947">
    <property type="entry name" value="TRX_family"/>
    <property type="match status" value="1"/>
</dbReference>
<evidence type="ECO:0000256" key="1">
    <source>
        <dbReference type="ARBA" id="ARBA00022448"/>
    </source>
</evidence>
<organism evidence="5">
    <name type="scientific">Caudovirales sp. ctUL28</name>
    <dbReference type="NCBI Taxonomy" id="2826778"/>
    <lineage>
        <taxon>Viruses</taxon>
        <taxon>Duplodnaviria</taxon>
        <taxon>Heunggongvirae</taxon>
        <taxon>Uroviricota</taxon>
        <taxon>Caudoviricetes</taxon>
    </lineage>
</organism>
<sequence>MIQMITGTENFDKALEKGDMIAGFSAPWCGYCRRLQPMIVKLSEEIDIPIYGVNIDEDEALAERYHIETIPDIVYFKDGKPVDSIIGYGNVGYPELKAFVEKNRG</sequence>
<evidence type="ECO:0000313" key="5">
    <source>
        <dbReference type="EMBL" id="DAD86181.1"/>
    </source>
</evidence>
<dbReference type="PROSITE" id="PS00194">
    <property type="entry name" value="THIOREDOXIN_1"/>
    <property type="match status" value="1"/>
</dbReference>
<keyword evidence="3" id="KW-1015">Disulfide bond</keyword>
<dbReference type="Pfam" id="PF00085">
    <property type="entry name" value="Thioredoxin"/>
    <property type="match status" value="1"/>
</dbReference>
<feature type="domain" description="Thioredoxin" evidence="4">
    <location>
        <begin position="1"/>
        <end position="105"/>
    </location>
</feature>
<proteinExistence type="predicted"/>
<name>A0A8S5MUV2_9CAUD</name>
<dbReference type="PANTHER" id="PTHR45663:SF11">
    <property type="entry name" value="GEO12009P1"/>
    <property type="match status" value="1"/>
</dbReference>
<accession>A0A8S5MUV2</accession>
<dbReference type="PANTHER" id="PTHR45663">
    <property type="entry name" value="GEO12009P1"/>
    <property type="match status" value="1"/>
</dbReference>
<evidence type="ECO:0000259" key="4">
    <source>
        <dbReference type="PROSITE" id="PS51352"/>
    </source>
</evidence>
<evidence type="ECO:0000256" key="3">
    <source>
        <dbReference type="ARBA" id="ARBA00023157"/>
    </source>
</evidence>